<gene>
    <name evidence="4" type="ORF">TJEJU_1323</name>
</gene>
<evidence type="ECO:0000256" key="2">
    <source>
        <dbReference type="RuleBase" id="RU003457"/>
    </source>
</evidence>
<name>A0A238U771_9FLAO</name>
<reference evidence="4 5" key="1">
    <citation type="submission" date="2017-07" db="EMBL/GenBank/DDBJ databases">
        <authorList>
            <person name="Sun Z.S."/>
            <person name="Albrecht U."/>
            <person name="Echele G."/>
            <person name="Lee C.C."/>
        </authorList>
    </citation>
    <scope>NUCLEOTIDE SEQUENCE [LARGE SCALE GENOMIC DNA]</scope>
    <source>
        <strain evidence="5">type strain: KCTC 22618</strain>
    </source>
</reference>
<evidence type="ECO:0000313" key="5">
    <source>
        <dbReference type="Proteomes" id="UP000215214"/>
    </source>
</evidence>
<protein>
    <recommendedName>
        <fullName evidence="3">Pirin N-terminal domain-containing protein</fullName>
    </recommendedName>
</protein>
<dbReference type="Proteomes" id="UP000215214">
    <property type="component" value="Chromosome TJEJU"/>
</dbReference>
<organism evidence="4 5">
    <name type="scientific">Tenacibaculum jejuense</name>
    <dbReference type="NCBI Taxonomy" id="584609"/>
    <lineage>
        <taxon>Bacteria</taxon>
        <taxon>Pseudomonadati</taxon>
        <taxon>Bacteroidota</taxon>
        <taxon>Flavobacteriia</taxon>
        <taxon>Flavobacteriales</taxon>
        <taxon>Flavobacteriaceae</taxon>
        <taxon>Tenacibaculum</taxon>
    </lineage>
</organism>
<dbReference type="RefSeq" id="WP_095070493.1">
    <property type="nucleotide sequence ID" value="NZ_LT899436.1"/>
</dbReference>
<dbReference type="InterPro" id="IPR014710">
    <property type="entry name" value="RmlC-like_jellyroll"/>
</dbReference>
<dbReference type="AlphaFoldDB" id="A0A238U771"/>
<dbReference type="Pfam" id="PF02678">
    <property type="entry name" value="Pirin"/>
    <property type="match status" value="1"/>
</dbReference>
<dbReference type="EMBL" id="LT899436">
    <property type="protein sequence ID" value="SNR15059.1"/>
    <property type="molecule type" value="Genomic_DNA"/>
</dbReference>
<dbReference type="PANTHER" id="PTHR43212">
    <property type="entry name" value="QUERCETIN 2,3-DIOXYGENASE"/>
    <property type="match status" value="1"/>
</dbReference>
<dbReference type="OrthoDB" id="321327at2"/>
<dbReference type="PANTHER" id="PTHR43212:SF3">
    <property type="entry name" value="QUERCETIN 2,3-DIOXYGENASE"/>
    <property type="match status" value="1"/>
</dbReference>
<dbReference type="SUPFAM" id="SSF51182">
    <property type="entry name" value="RmlC-like cupins"/>
    <property type="match status" value="1"/>
</dbReference>
<dbReference type="Gene3D" id="2.60.120.10">
    <property type="entry name" value="Jelly Rolls"/>
    <property type="match status" value="1"/>
</dbReference>
<dbReference type="InterPro" id="IPR012093">
    <property type="entry name" value="Pirin"/>
</dbReference>
<dbReference type="InterPro" id="IPR003829">
    <property type="entry name" value="Pirin_N_dom"/>
</dbReference>
<evidence type="ECO:0000313" key="4">
    <source>
        <dbReference type="EMBL" id="SNR15059.1"/>
    </source>
</evidence>
<dbReference type="InterPro" id="IPR011051">
    <property type="entry name" value="RmlC_Cupin_sf"/>
</dbReference>
<comment type="similarity">
    <text evidence="1 2">Belongs to the pirin family.</text>
</comment>
<evidence type="ECO:0000259" key="3">
    <source>
        <dbReference type="Pfam" id="PF02678"/>
    </source>
</evidence>
<proteinExistence type="inferred from homology"/>
<keyword evidence="5" id="KW-1185">Reference proteome</keyword>
<feature type="domain" description="Pirin N-terminal" evidence="3">
    <location>
        <begin position="61"/>
        <end position="128"/>
    </location>
</feature>
<sequence>MGNTLQLLDRNTIETGGFHGILQKRLIVNSKFGPKSGVKKGTWEGIGNLVYFADSWFKEGVETGLHPHQYIDVLTFIVEGRLDHEGSLKHGISLKSLDFQVQKSGKEGFLHNEINKGSITTRMLQLWLLPEQIEQKSSFRVHRAEKGLITNVYGVRDRNSTHIDVVYLSEGELYIAKEESLVYVVTGNVRVDEEDISEGIMLNLDKDIIHCNKESILISVYVKE</sequence>
<evidence type="ECO:0000256" key="1">
    <source>
        <dbReference type="ARBA" id="ARBA00008416"/>
    </source>
</evidence>
<dbReference type="KEGG" id="tje:TJEJU_1323"/>
<accession>A0A238U771</accession>